<sequence length="79" mass="9164">LNYAILFHFIFGLRIYLIIYVSAIFTPLLMGFLTYTVVTLENGFVHLILKTSNFVQLLLAAGQLILEFYEVYNDNKNQL</sequence>
<keyword evidence="1" id="KW-0812">Transmembrane</keyword>
<feature type="transmembrane region" description="Helical" evidence="1">
    <location>
        <begin position="44"/>
        <end position="66"/>
    </location>
</feature>
<keyword evidence="1" id="KW-0472">Membrane</keyword>
<evidence type="ECO:0000259" key="2">
    <source>
        <dbReference type="Pfam" id="PF23346"/>
    </source>
</evidence>
<accession>A0A0K0CZL6</accession>
<organism evidence="3 4">
    <name type="scientific">Angiostrongylus cantonensis</name>
    <name type="common">Rat lungworm</name>
    <dbReference type="NCBI Taxonomy" id="6313"/>
    <lineage>
        <taxon>Eukaryota</taxon>
        <taxon>Metazoa</taxon>
        <taxon>Ecdysozoa</taxon>
        <taxon>Nematoda</taxon>
        <taxon>Chromadorea</taxon>
        <taxon>Rhabditida</taxon>
        <taxon>Rhabditina</taxon>
        <taxon>Rhabditomorpha</taxon>
        <taxon>Strongyloidea</taxon>
        <taxon>Metastrongylidae</taxon>
        <taxon>Angiostrongylus</taxon>
    </lineage>
</organism>
<protein>
    <submittedName>
        <fullName evidence="4">Transmembrane protein 107</fullName>
    </submittedName>
</protein>
<reference evidence="4" key="2">
    <citation type="submission" date="2017-02" db="UniProtKB">
        <authorList>
            <consortium name="WormBaseParasite"/>
        </authorList>
    </citation>
    <scope>IDENTIFICATION</scope>
</reference>
<evidence type="ECO:0000313" key="4">
    <source>
        <dbReference type="WBParaSite" id="ACAC_0000318501-mRNA-1"/>
    </source>
</evidence>
<dbReference type="InterPro" id="IPR055514">
    <property type="entry name" value="DUF7087"/>
</dbReference>
<feature type="domain" description="DUF7087" evidence="2">
    <location>
        <begin position="19"/>
        <end position="72"/>
    </location>
</feature>
<keyword evidence="1" id="KW-1133">Transmembrane helix</keyword>
<proteinExistence type="predicted"/>
<feature type="transmembrane region" description="Helical" evidence="1">
    <location>
        <begin position="15"/>
        <end position="38"/>
    </location>
</feature>
<dbReference type="Proteomes" id="UP000035642">
    <property type="component" value="Unassembled WGS sequence"/>
</dbReference>
<evidence type="ECO:0000313" key="3">
    <source>
        <dbReference type="Proteomes" id="UP000035642"/>
    </source>
</evidence>
<dbReference type="AlphaFoldDB" id="A0A0K0CZL6"/>
<reference evidence="3" key="1">
    <citation type="submission" date="2012-09" db="EMBL/GenBank/DDBJ databases">
        <authorList>
            <person name="Martin A.A."/>
        </authorList>
    </citation>
    <scope>NUCLEOTIDE SEQUENCE</scope>
</reference>
<evidence type="ECO:0000256" key="1">
    <source>
        <dbReference type="SAM" id="Phobius"/>
    </source>
</evidence>
<keyword evidence="3" id="KW-1185">Reference proteome</keyword>
<dbReference type="WBParaSite" id="ACAC_0000318501-mRNA-1">
    <property type="protein sequence ID" value="ACAC_0000318501-mRNA-1"/>
    <property type="gene ID" value="ACAC_0000318501"/>
</dbReference>
<dbReference type="Pfam" id="PF23346">
    <property type="entry name" value="DUF7087"/>
    <property type="match status" value="1"/>
</dbReference>
<name>A0A0K0CZL6_ANGCA</name>